<evidence type="ECO:0000256" key="2">
    <source>
        <dbReference type="ARBA" id="ARBA00022692"/>
    </source>
</evidence>
<dbReference type="Pfam" id="PF09685">
    <property type="entry name" value="MamF_MmsF"/>
    <property type="match status" value="1"/>
</dbReference>
<dbReference type="AlphaFoldDB" id="A0A917FI78"/>
<feature type="transmembrane region" description="Helical" evidence="5">
    <location>
        <begin position="78"/>
        <end position="98"/>
    </location>
</feature>
<evidence type="ECO:0000313" key="6">
    <source>
        <dbReference type="EMBL" id="GGF84977.1"/>
    </source>
</evidence>
<keyword evidence="2 5" id="KW-0812">Transmembrane</keyword>
<feature type="transmembrane region" description="Helical" evidence="5">
    <location>
        <begin position="41"/>
        <end position="66"/>
    </location>
</feature>
<reference evidence="6" key="1">
    <citation type="journal article" date="2014" name="Int. J. Syst. Evol. Microbiol.">
        <title>Complete genome sequence of Corynebacterium casei LMG S-19264T (=DSM 44701T), isolated from a smear-ripened cheese.</title>
        <authorList>
            <consortium name="US DOE Joint Genome Institute (JGI-PGF)"/>
            <person name="Walter F."/>
            <person name="Albersmeier A."/>
            <person name="Kalinowski J."/>
            <person name="Ruckert C."/>
        </authorList>
    </citation>
    <scope>NUCLEOTIDE SEQUENCE</scope>
    <source>
        <strain evidence="6">CGMCC 1.12726</strain>
    </source>
</reference>
<evidence type="ECO:0000313" key="7">
    <source>
        <dbReference type="Proteomes" id="UP000632858"/>
    </source>
</evidence>
<gene>
    <name evidence="6" type="ORF">GCM10010960_03740</name>
</gene>
<evidence type="ECO:0000256" key="3">
    <source>
        <dbReference type="ARBA" id="ARBA00022989"/>
    </source>
</evidence>
<keyword evidence="4 5" id="KW-0472">Membrane</keyword>
<reference evidence="6" key="2">
    <citation type="submission" date="2020-09" db="EMBL/GenBank/DDBJ databases">
        <authorList>
            <person name="Sun Q."/>
            <person name="Zhou Y."/>
        </authorList>
    </citation>
    <scope>NUCLEOTIDE SEQUENCE</scope>
    <source>
        <strain evidence="6">CGMCC 1.12726</strain>
    </source>
</reference>
<evidence type="ECO:0000256" key="5">
    <source>
        <dbReference type="SAM" id="Phobius"/>
    </source>
</evidence>
<comment type="caution">
    <text evidence="6">The sequence shown here is derived from an EMBL/GenBank/DDBJ whole genome shotgun (WGS) entry which is preliminary data.</text>
</comment>
<evidence type="ECO:0000256" key="1">
    <source>
        <dbReference type="ARBA" id="ARBA00004141"/>
    </source>
</evidence>
<organism evidence="6 7">
    <name type="scientific">Arenimonas maotaiensis</name>
    <dbReference type="NCBI Taxonomy" id="1446479"/>
    <lineage>
        <taxon>Bacteria</taxon>
        <taxon>Pseudomonadati</taxon>
        <taxon>Pseudomonadota</taxon>
        <taxon>Gammaproteobacteria</taxon>
        <taxon>Lysobacterales</taxon>
        <taxon>Lysobacteraceae</taxon>
        <taxon>Arenimonas</taxon>
    </lineage>
</organism>
<sequence length="148" mass="16130">MAHAHGRDPRYLKGHTPEENAMDNLNSAQDGKWAGGVHVGALVLALVTSWSAGVGGMVAAFVVWLIKKDESAFIRRHAAEAFNFNFSMFIYTLVGVFFSLVTLGLGLIVTVPIAVVLAVVWIWCTVQGAMAGFDGRDYRYPVTMRLLS</sequence>
<dbReference type="InterPro" id="IPR019109">
    <property type="entry name" value="MamF_MmsF"/>
</dbReference>
<proteinExistence type="predicted"/>
<comment type="subcellular location">
    <subcellularLocation>
        <location evidence="1">Membrane</location>
        <topology evidence="1">Multi-pass membrane protein</topology>
    </subcellularLocation>
</comment>
<dbReference type="Proteomes" id="UP000632858">
    <property type="component" value="Unassembled WGS sequence"/>
</dbReference>
<dbReference type="EMBL" id="BMFO01000001">
    <property type="protein sequence ID" value="GGF84977.1"/>
    <property type="molecule type" value="Genomic_DNA"/>
</dbReference>
<accession>A0A917FI78</accession>
<keyword evidence="3 5" id="KW-1133">Transmembrane helix</keyword>
<keyword evidence="7" id="KW-1185">Reference proteome</keyword>
<evidence type="ECO:0000256" key="4">
    <source>
        <dbReference type="ARBA" id="ARBA00023136"/>
    </source>
</evidence>
<evidence type="ECO:0008006" key="8">
    <source>
        <dbReference type="Google" id="ProtNLM"/>
    </source>
</evidence>
<protein>
    <recommendedName>
        <fullName evidence="8">DUF4870 domain-containing protein</fullName>
    </recommendedName>
</protein>
<feature type="transmembrane region" description="Helical" evidence="5">
    <location>
        <begin position="104"/>
        <end position="126"/>
    </location>
</feature>
<name>A0A917FI78_9GAMM</name>